<gene>
    <name evidence="1" type="ORF">ACFPB0_14720</name>
</gene>
<feature type="non-terminal residue" evidence="1">
    <location>
        <position position="1"/>
    </location>
</feature>
<dbReference type="RefSeq" id="WP_382437105.1">
    <property type="nucleotide sequence ID" value="NZ_JBHSGQ010000025.1"/>
</dbReference>
<reference evidence="2" key="1">
    <citation type="journal article" date="2019" name="Int. J. Syst. Evol. Microbiol.">
        <title>The Global Catalogue of Microorganisms (GCM) 10K type strain sequencing project: providing services to taxonomists for standard genome sequencing and annotation.</title>
        <authorList>
            <consortium name="The Broad Institute Genomics Platform"/>
            <consortium name="The Broad Institute Genome Sequencing Center for Infectious Disease"/>
            <person name="Wu L."/>
            <person name="Ma J."/>
        </authorList>
    </citation>
    <scope>NUCLEOTIDE SEQUENCE [LARGE SCALE GENOMIC DNA]</scope>
    <source>
        <strain evidence="2">CCUG 62981</strain>
    </source>
</reference>
<evidence type="ECO:0008006" key="3">
    <source>
        <dbReference type="Google" id="ProtNLM"/>
    </source>
</evidence>
<comment type="caution">
    <text evidence="1">The sequence shown here is derived from an EMBL/GenBank/DDBJ whole genome shotgun (WGS) entry which is preliminary data.</text>
</comment>
<keyword evidence="2" id="KW-1185">Reference proteome</keyword>
<dbReference type="Proteomes" id="UP001596024">
    <property type="component" value="Unassembled WGS sequence"/>
</dbReference>
<proteinExistence type="predicted"/>
<dbReference type="EMBL" id="JBHSGQ010000025">
    <property type="protein sequence ID" value="MFC4726542.1"/>
    <property type="molecule type" value="Genomic_DNA"/>
</dbReference>
<protein>
    <recommendedName>
        <fullName evidence="3">Peptidase A1 domain-containing protein</fullName>
    </recommendedName>
</protein>
<evidence type="ECO:0000313" key="1">
    <source>
        <dbReference type="EMBL" id="MFC4726542.1"/>
    </source>
</evidence>
<name>A0ABV9NDS8_9PROT</name>
<accession>A0ABV9NDS8</accession>
<organism evidence="1 2">
    <name type="scientific">Glycocaulis abyssi</name>
    <dbReference type="NCBI Taxonomy" id="1433403"/>
    <lineage>
        <taxon>Bacteria</taxon>
        <taxon>Pseudomonadati</taxon>
        <taxon>Pseudomonadota</taxon>
        <taxon>Alphaproteobacteria</taxon>
        <taxon>Maricaulales</taxon>
        <taxon>Maricaulaceae</taxon>
        <taxon>Glycocaulis</taxon>
    </lineage>
</organism>
<evidence type="ECO:0000313" key="2">
    <source>
        <dbReference type="Proteomes" id="UP001596024"/>
    </source>
</evidence>
<sequence>SGSSAFVGPVPAPARAAAARPSLGMSLTGVARLFAPLAILEMLQPGARNDPHIPIYRAVSGAELTNIYSTTPASFQLAPGMLEAKQFFLSLGGAQQYASNVDSGADAIVMTRIRPTTMAQGEALGLPSGESAGAAAVSFPAAALPALNRDAAQSGIQVVQSCQR</sequence>